<evidence type="ECO:0000256" key="10">
    <source>
        <dbReference type="ARBA" id="ARBA00049360"/>
    </source>
</evidence>
<dbReference type="InterPro" id="IPR043129">
    <property type="entry name" value="ATPase_NBD"/>
</dbReference>
<name>A0A7R8W412_9CRUS</name>
<feature type="compositionally biased region" description="Basic and acidic residues" evidence="12">
    <location>
        <begin position="382"/>
        <end position="391"/>
    </location>
</feature>
<reference evidence="13" key="1">
    <citation type="submission" date="2020-11" db="EMBL/GenBank/DDBJ databases">
        <authorList>
            <person name="Tran Van P."/>
        </authorList>
    </citation>
    <scope>NUCLEOTIDE SEQUENCE</scope>
</reference>
<comment type="similarity">
    <text evidence="2 11">Belongs to the actin family.</text>
</comment>
<keyword evidence="7" id="KW-0007">Acetylation</keyword>
<evidence type="ECO:0000256" key="5">
    <source>
        <dbReference type="ARBA" id="ARBA00022801"/>
    </source>
</evidence>
<dbReference type="Gene3D" id="3.30.420.40">
    <property type="match status" value="2"/>
</dbReference>
<dbReference type="InterPro" id="IPR020902">
    <property type="entry name" value="Actin/actin-like_CS"/>
</dbReference>
<keyword evidence="3" id="KW-0963">Cytoplasm</keyword>
<dbReference type="PANTHER" id="PTHR11937">
    <property type="entry name" value="ACTIN"/>
    <property type="match status" value="1"/>
</dbReference>
<dbReference type="GO" id="GO:0005856">
    <property type="term" value="C:cytoskeleton"/>
    <property type="evidence" value="ECO:0007669"/>
    <property type="project" value="UniProtKB-SubCell"/>
</dbReference>
<evidence type="ECO:0000256" key="4">
    <source>
        <dbReference type="ARBA" id="ARBA00022741"/>
    </source>
</evidence>
<evidence type="ECO:0000256" key="3">
    <source>
        <dbReference type="ARBA" id="ARBA00022490"/>
    </source>
</evidence>
<dbReference type="SUPFAM" id="SSF53067">
    <property type="entry name" value="Actin-like ATPase domain"/>
    <property type="match status" value="2"/>
</dbReference>
<dbReference type="SMART" id="SM00268">
    <property type="entry name" value="ACTIN"/>
    <property type="match status" value="1"/>
</dbReference>
<evidence type="ECO:0000256" key="12">
    <source>
        <dbReference type="SAM" id="MobiDB-lite"/>
    </source>
</evidence>
<evidence type="ECO:0000256" key="9">
    <source>
        <dbReference type="ARBA" id="ARBA00023212"/>
    </source>
</evidence>
<protein>
    <submittedName>
        <fullName evidence="13">Uncharacterized protein</fullName>
    </submittedName>
</protein>
<sequence length="391" mass="43981">MDDYVAALVVDNGSGMCKAGFAGDDAPRAVFSSVVGRPHHWLYKLDGLGQKDSYVGDEAQSNSGILTLKYPIENGIVTNWDDMEKIWHYTFYNKLRVAPEEHPVLLTEAALNPKANREKMTQIMFETFNTPAMYIANEAVLSLYASGRYTGIVLDCGDGFSHIVPIYEGYALPHAILRLDLTGRDLTDYLMKILIERGYRFSTTAEREIVREMKEKLCYVAVDFEQEKATAASSISLEKSYELPDGQVITIGNERFRCPEALFQPSFLGMEYGIHETTYNSIMKCDVNIRKDLYANIVLSGGTTMCPGIADRMQKEITSLAPSTMKVKVITPPERKYSVWIGGSILASLPTFQQMWISKQQYDEVGYPLSTESASKKQRKEGRKDLSERKV</sequence>
<evidence type="ECO:0000313" key="13">
    <source>
        <dbReference type="EMBL" id="CAD7224395.1"/>
    </source>
</evidence>
<evidence type="ECO:0000256" key="1">
    <source>
        <dbReference type="ARBA" id="ARBA00004245"/>
    </source>
</evidence>
<evidence type="ECO:0000256" key="8">
    <source>
        <dbReference type="ARBA" id="ARBA00023097"/>
    </source>
</evidence>
<keyword evidence="6" id="KW-0067">ATP-binding</keyword>
<dbReference type="Gene3D" id="3.90.640.10">
    <property type="entry name" value="Actin, Chain A, domain 4"/>
    <property type="match status" value="1"/>
</dbReference>
<dbReference type="PRINTS" id="PR00190">
    <property type="entry name" value="ACTIN"/>
</dbReference>
<dbReference type="AlphaFoldDB" id="A0A7R8W412"/>
<dbReference type="OrthoDB" id="5132116at2759"/>
<accession>A0A7R8W412</accession>
<keyword evidence="8" id="KW-0558">Oxidation</keyword>
<evidence type="ECO:0000256" key="2">
    <source>
        <dbReference type="ARBA" id="ARBA00006752"/>
    </source>
</evidence>
<dbReference type="GO" id="GO:0005524">
    <property type="term" value="F:ATP binding"/>
    <property type="evidence" value="ECO:0007669"/>
    <property type="project" value="UniProtKB-KW"/>
</dbReference>
<organism evidence="13">
    <name type="scientific">Cyprideis torosa</name>
    <dbReference type="NCBI Taxonomy" id="163714"/>
    <lineage>
        <taxon>Eukaryota</taxon>
        <taxon>Metazoa</taxon>
        <taxon>Ecdysozoa</taxon>
        <taxon>Arthropoda</taxon>
        <taxon>Crustacea</taxon>
        <taxon>Oligostraca</taxon>
        <taxon>Ostracoda</taxon>
        <taxon>Podocopa</taxon>
        <taxon>Podocopida</taxon>
        <taxon>Cytherocopina</taxon>
        <taxon>Cytheroidea</taxon>
        <taxon>Cytherideidae</taxon>
        <taxon>Cyprideis</taxon>
    </lineage>
</organism>
<evidence type="ECO:0000256" key="6">
    <source>
        <dbReference type="ARBA" id="ARBA00022840"/>
    </source>
</evidence>
<dbReference type="FunFam" id="3.30.420.40:FF:000404">
    <property type="entry name" value="Major actin"/>
    <property type="match status" value="1"/>
</dbReference>
<keyword evidence="5" id="KW-0378">Hydrolase</keyword>
<dbReference type="Pfam" id="PF00022">
    <property type="entry name" value="Actin"/>
    <property type="match status" value="1"/>
</dbReference>
<evidence type="ECO:0000256" key="11">
    <source>
        <dbReference type="RuleBase" id="RU000487"/>
    </source>
</evidence>
<proteinExistence type="inferred from homology"/>
<dbReference type="CDD" id="cd10224">
    <property type="entry name" value="ASKHA_NBD_actin"/>
    <property type="match status" value="1"/>
</dbReference>
<dbReference type="EMBL" id="OB660361">
    <property type="protein sequence ID" value="CAD7224395.1"/>
    <property type="molecule type" value="Genomic_DNA"/>
</dbReference>
<keyword evidence="4" id="KW-0547">Nucleotide-binding</keyword>
<gene>
    <name evidence="13" type="ORF">CTOB1V02_LOCUS2360</name>
</gene>
<dbReference type="FunFam" id="3.30.420.40:FF:000058">
    <property type="entry name" value="Putative actin-related protein 5"/>
    <property type="match status" value="1"/>
</dbReference>
<comment type="subcellular location">
    <subcellularLocation>
        <location evidence="1">Cytoplasm</location>
        <location evidence="1">Cytoskeleton</location>
    </subcellularLocation>
</comment>
<dbReference type="InterPro" id="IPR004000">
    <property type="entry name" value="Actin"/>
</dbReference>
<dbReference type="GO" id="GO:0016787">
    <property type="term" value="F:hydrolase activity"/>
    <property type="evidence" value="ECO:0007669"/>
    <property type="project" value="UniProtKB-KW"/>
</dbReference>
<comment type="catalytic activity">
    <reaction evidence="10">
        <text>ATP + H2O = ADP + phosphate + H(+)</text>
        <dbReference type="Rhea" id="RHEA:13065"/>
        <dbReference type="ChEBI" id="CHEBI:15377"/>
        <dbReference type="ChEBI" id="CHEBI:15378"/>
        <dbReference type="ChEBI" id="CHEBI:30616"/>
        <dbReference type="ChEBI" id="CHEBI:43474"/>
        <dbReference type="ChEBI" id="CHEBI:456216"/>
    </reaction>
</comment>
<dbReference type="FunFam" id="3.30.420.40:FF:000291">
    <property type="entry name" value="Actin, alpha skeletal muscle"/>
    <property type="match status" value="1"/>
</dbReference>
<dbReference type="FunFam" id="3.90.640.10:FF:000047">
    <property type="entry name" value="Actin, alpha skeletal muscle"/>
    <property type="match status" value="1"/>
</dbReference>
<feature type="region of interest" description="Disordered" evidence="12">
    <location>
        <begin position="369"/>
        <end position="391"/>
    </location>
</feature>
<evidence type="ECO:0000256" key="7">
    <source>
        <dbReference type="ARBA" id="ARBA00022990"/>
    </source>
</evidence>
<dbReference type="PROSITE" id="PS01132">
    <property type="entry name" value="ACTINS_ACT_LIKE"/>
    <property type="match status" value="1"/>
</dbReference>
<keyword evidence="9" id="KW-0206">Cytoskeleton</keyword>